<keyword evidence="2" id="KW-0812">Transmembrane</keyword>
<keyword evidence="2" id="KW-0472">Membrane</keyword>
<accession>A0A0H5P409</accession>
<feature type="transmembrane region" description="Helical" evidence="2">
    <location>
        <begin position="12"/>
        <end position="34"/>
    </location>
</feature>
<dbReference type="GeneID" id="61132618"/>
<dbReference type="EMBL" id="LN868938">
    <property type="protein sequence ID" value="CRY77246.1"/>
    <property type="molecule type" value="Genomic_DNA"/>
</dbReference>
<dbReference type="InterPro" id="IPR021213">
    <property type="entry name" value="DUF2567"/>
</dbReference>
<evidence type="ECO:0000313" key="4">
    <source>
        <dbReference type="Proteomes" id="UP000057820"/>
    </source>
</evidence>
<dbReference type="Pfam" id="PF10821">
    <property type="entry name" value="DUF2567"/>
    <property type="match status" value="1"/>
</dbReference>
<feature type="transmembrane region" description="Helical" evidence="2">
    <location>
        <begin position="61"/>
        <end position="84"/>
    </location>
</feature>
<protein>
    <submittedName>
        <fullName evidence="3">Protein of uncharacterized function (DUF2567)</fullName>
    </submittedName>
</protein>
<dbReference type="AlphaFoldDB" id="A0A0H5P409"/>
<feature type="region of interest" description="Disordered" evidence="1">
    <location>
        <begin position="185"/>
        <end position="209"/>
    </location>
</feature>
<gene>
    <name evidence="3" type="ORF">ERS450000_02279</name>
</gene>
<evidence type="ECO:0000256" key="1">
    <source>
        <dbReference type="SAM" id="MobiDB-lite"/>
    </source>
</evidence>
<dbReference type="OMA" id="IGMFACA"/>
<dbReference type="Proteomes" id="UP000057820">
    <property type="component" value="Chromosome 1"/>
</dbReference>
<feature type="transmembrane region" description="Helical" evidence="2">
    <location>
        <begin position="141"/>
        <end position="160"/>
    </location>
</feature>
<proteinExistence type="predicted"/>
<reference evidence="4" key="1">
    <citation type="submission" date="2015-03" db="EMBL/GenBank/DDBJ databases">
        <authorList>
            <consortium name="Pathogen Informatics"/>
        </authorList>
    </citation>
    <scope>NUCLEOTIDE SEQUENCE [LARGE SCALE GENOMIC DNA]</scope>
    <source>
        <strain evidence="4">NCTC11134</strain>
    </source>
</reference>
<feature type="transmembrane region" description="Helical" evidence="2">
    <location>
        <begin position="91"/>
        <end position="109"/>
    </location>
</feature>
<feature type="compositionally biased region" description="Basic and acidic residues" evidence="1">
    <location>
        <begin position="199"/>
        <end position="209"/>
    </location>
</feature>
<dbReference type="KEGG" id="nfr:ERS450000_02279"/>
<keyword evidence="2" id="KW-1133">Transmembrane helix</keyword>
<evidence type="ECO:0000256" key="2">
    <source>
        <dbReference type="SAM" id="Phobius"/>
    </source>
</evidence>
<name>A0A0H5P409_NOCFR</name>
<sequence length="209" mass="21637">MRAEGVRREAATALLVVAGVVVVSLLVGALWGVLAPTEQLLVTQPGRGTGLTGESAHQFDAVAIFVCFGAVTGLLSAVAAWRLLRPVRGPLLQLGLLTGSLIGAYAMAWCGETVAELRHPRADDPAVGSIVTLPTEVGTDLALLVQPLIASLVVLFLAALSTAEDLGTGYLGPFGHARPTPTWGAVPAYDDPGALDPARPVHPEARQTR</sequence>
<dbReference type="RefSeq" id="WP_011208365.1">
    <property type="nucleotide sequence ID" value="NZ_CP031418.1"/>
</dbReference>
<organism evidence="3 4">
    <name type="scientific">Nocardia farcinica</name>
    <dbReference type="NCBI Taxonomy" id="37329"/>
    <lineage>
        <taxon>Bacteria</taxon>
        <taxon>Bacillati</taxon>
        <taxon>Actinomycetota</taxon>
        <taxon>Actinomycetes</taxon>
        <taxon>Mycobacteriales</taxon>
        <taxon>Nocardiaceae</taxon>
        <taxon>Nocardia</taxon>
    </lineage>
</organism>
<evidence type="ECO:0000313" key="3">
    <source>
        <dbReference type="EMBL" id="CRY77246.1"/>
    </source>
</evidence>